<gene>
    <name evidence="2" type="ORF">METZ01_LOCUS47115</name>
</gene>
<organism evidence="2">
    <name type="scientific">marine metagenome</name>
    <dbReference type="NCBI Taxonomy" id="408172"/>
    <lineage>
        <taxon>unclassified sequences</taxon>
        <taxon>metagenomes</taxon>
        <taxon>ecological metagenomes</taxon>
    </lineage>
</organism>
<evidence type="ECO:0000313" key="2">
    <source>
        <dbReference type="EMBL" id="SUZ94261.1"/>
    </source>
</evidence>
<feature type="domain" description="Alkyl hydroperoxide reductase subunit C/ Thiol specific antioxidant" evidence="1">
    <location>
        <begin position="4"/>
        <end position="43"/>
    </location>
</feature>
<evidence type="ECO:0000259" key="1">
    <source>
        <dbReference type="Pfam" id="PF00578"/>
    </source>
</evidence>
<dbReference type="GO" id="GO:0016491">
    <property type="term" value="F:oxidoreductase activity"/>
    <property type="evidence" value="ECO:0007669"/>
    <property type="project" value="InterPro"/>
</dbReference>
<sequence length="43" mass="4722">MLQVGDTAPKFSLTNQDGDLISLESLKGKKVLLWFYPKANTPG</sequence>
<dbReference type="GO" id="GO:0016209">
    <property type="term" value="F:antioxidant activity"/>
    <property type="evidence" value="ECO:0007669"/>
    <property type="project" value="InterPro"/>
</dbReference>
<protein>
    <recommendedName>
        <fullName evidence="1">Alkyl hydroperoxide reductase subunit C/ Thiol specific antioxidant domain-containing protein</fullName>
    </recommendedName>
</protein>
<dbReference type="InterPro" id="IPR036249">
    <property type="entry name" value="Thioredoxin-like_sf"/>
</dbReference>
<dbReference type="InterPro" id="IPR000866">
    <property type="entry name" value="AhpC/TSA"/>
</dbReference>
<reference evidence="2" key="1">
    <citation type="submission" date="2018-05" db="EMBL/GenBank/DDBJ databases">
        <authorList>
            <person name="Lanie J.A."/>
            <person name="Ng W.-L."/>
            <person name="Kazmierczak K.M."/>
            <person name="Andrzejewski T.M."/>
            <person name="Davidsen T.M."/>
            <person name="Wayne K.J."/>
            <person name="Tettelin H."/>
            <person name="Glass J.I."/>
            <person name="Rusch D."/>
            <person name="Podicherti R."/>
            <person name="Tsui H.-C.T."/>
            <person name="Winkler M.E."/>
        </authorList>
    </citation>
    <scope>NUCLEOTIDE SEQUENCE</scope>
</reference>
<dbReference type="Pfam" id="PF00578">
    <property type="entry name" value="AhpC-TSA"/>
    <property type="match status" value="1"/>
</dbReference>
<dbReference type="Gene3D" id="3.40.30.10">
    <property type="entry name" value="Glutaredoxin"/>
    <property type="match status" value="1"/>
</dbReference>
<proteinExistence type="predicted"/>
<dbReference type="AlphaFoldDB" id="A0A381RSZ9"/>
<name>A0A381RSZ9_9ZZZZ</name>
<dbReference type="SUPFAM" id="SSF52833">
    <property type="entry name" value="Thioredoxin-like"/>
    <property type="match status" value="1"/>
</dbReference>
<accession>A0A381RSZ9</accession>
<dbReference type="EMBL" id="UINC01002218">
    <property type="protein sequence ID" value="SUZ94261.1"/>
    <property type="molecule type" value="Genomic_DNA"/>
</dbReference>